<dbReference type="InterPro" id="IPR008197">
    <property type="entry name" value="WAP_dom"/>
</dbReference>
<dbReference type="Pfam" id="PF00095">
    <property type="entry name" value="WAP"/>
    <property type="match status" value="1"/>
</dbReference>
<dbReference type="Gene3D" id="4.10.75.10">
    <property type="entry name" value="Elafin-like"/>
    <property type="match status" value="1"/>
</dbReference>
<dbReference type="GO" id="GO:0005576">
    <property type="term" value="C:extracellular region"/>
    <property type="evidence" value="ECO:0007669"/>
    <property type="project" value="InterPro"/>
</dbReference>
<name>A0A9P0A2R3_BEMTA</name>
<dbReference type="PROSITE" id="PS51390">
    <property type="entry name" value="WAP"/>
    <property type="match status" value="1"/>
</dbReference>
<accession>A0A9P0A2R3</accession>
<dbReference type="InterPro" id="IPR036645">
    <property type="entry name" value="Elafin-like_sf"/>
</dbReference>
<protein>
    <recommendedName>
        <fullName evidence="2">WAP domain-containing protein</fullName>
    </recommendedName>
</protein>
<gene>
    <name evidence="3" type="ORF">BEMITA_LOCUS1625</name>
</gene>
<organism evidence="3 4">
    <name type="scientific">Bemisia tabaci</name>
    <name type="common">Sweetpotato whitefly</name>
    <name type="synonym">Aleurodes tabaci</name>
    <dbReference type="NCBI Taxonomy" id="7038"/>
    <lineage>
        <taxon>Eukaryota</taxon>
        <taxon>Metazoa</taxon>
        <taxon>Ecdysozoa</taxon>
        <taxon>Arthropoda</taxon>
        <taxon>Hexapoda</taxon>
        <taxon>Insecta</taxon>
        <taxon>Pterygota</taxon>
        <taxon>Neoptera</taxon>
        <taxon>Paraneoptera</taxon>
        <taxon>Hemiptera</taxon>
        <taxon>Sternorrhyncha</taxon>
        <taxon>Aleyrodoidea</taxon>
        <taxon>Aleyrodidae</taxon>
        <taxon>Aleyrodinae</taxon>
        <taxon>Bemisia</taxon>
    </lineage>
</organism>
<feature type="domain" description="WAP" evidence="2">
    <location>
        <begin position="86"/>
        <end position="132"/>
    </location>
</feature>
<keyword evidence="4" id="KW-1185">Reference proteome</keyword>
<reference evidence="3" key="1">
    <citation type="submission" date="2021-12" db="EMBL/GenBank/DDBJ databases">
        <authorList>
            <person name="King R."/>
        </authorList>
    </citation>
    <scope>NUCLEOTIDE SEQUENCE</scope>
</reference>
<evidence type="ECO:0000259" key="2">
    <source>
        <dbReference type="PROSITE" id="PS51390"/>
    </source>
</evidence>
<dbReference type="GO" id="GO:0030414">
    <property type="term" value="F:peptidase inhibitor activity"/>
    <property type="evidence" value="ECO:0007669"/>
    <property type="project" value="InterPro"/>
</dbReference>
<evidence type="ECO:0000313" key="4">
    <source>
        <dbReference type="Proteomes" id="UP001152759"/>
    </source>
</evidence>
<dbReference type="AlphaFoldDB" id="A0A9P0A2R3"/>
<dbReference type="Proteomes" id="UP001152759">
    <property type="component" value="Chromosome 1"/>
</dbReference>
<feature type="region of interest" description="Disordered" evidence="1">
    <location>
        <begin position="191"/>
        <end position="221"/>
    </location>
</feature>
<evidence type="ECO:0000313" key="3">
    <source>
        <dbReference type="EMBL" id="CAH0382034.1"/>
    </source>
</evidence>
<feature type="compositionally biased region" description="Polar residues" evidence="1">
    <location>
        <begin position="212"/>
        <end position="221"/>
    </location>
</feature>
<dbReference type="SUPFAM" id="SSF57256">
    <property type="entry name" value="Elafin-like"/>
    <property type="match status" value="1"/>
</dbReference>
<dbReference type="SMART" id="SM00217">
    <property type="entry name" value="WAP"/>
    <property type="match status" value="1"/>
</dbReference>
<sequence>MTRGPSFAAILASRKPGKGSQSCVESSSQCDASSIQVAVMCRGIPVVEWLSLKTLALRLVQCIPLKCLFGVILPIFLLVQPAFNFTSSKTGFCPLRLSVTSCAPRCMSDWECGEDRKCCPNICGSMSCAATSAVESSDKKFDSSNSGANARIALSARPPRHSVPRRLKQLFHTRGIAQYHKKWKALQHIKNDRHPSKVRSFPRKINRDTTAQKESGCPKTN</sequence>
<proteinExistence type="predicted"/>
<dbReference type="EMBL" id="OU963862">
    <property type="protein sequence ID" value="CAH0382034.1"/>
    <property type="molecule type" value="Genomic_DNA"/>
</dbReference>
<evidence type="ECO:0000256" key="1">
    <source>
        <dbReference type="SAM" id="MobiDB-lite"/>
    </source>
</evidence>